<organism evidence="2 3">
    <name type="scientific">Kineococcus xinjiangensis</name>
    <dbReference type="NCBI Taxonomy" id="512762"/>
    <lineage>
        <taxon>Bacteria</taxon>
        <taxon>Bacillati</taxon>
        <taxon>Actinomycetota</taxon>
        <taxon>Actinomycetes</taxon>
        <taxon>Kineosporiales</taxon>
        <taxon>Kineosporiaceae</taxon>
        <taxon>Kineococcus</taxon>
    </lineage>
</organism>
<protein>
    <submittedName>
        <fullName evidence="2">Uncharacterized protein</fullName>
    </submittedName>
</protein>
<keyword evidence="1" id="KW-0812">Transmembrane</keyword>
<keyword evidence="1" id="KW-1133">Transmembrane helix</keyword>
<sequence length="98" mass="11082">MQPTITGPMRTLHGVVAVLAAFAFLFFAMGVLICVVSILFIWMAPLVAPWAHGSGALCLHSYTVWRTGMTPSEVEYVNDLADEVQRERDLERMRQRMR</sequence>
<dbReference type="Proteomes" id="UP000239485">
    <property type="component" value="Unassembled WGS sequence"/>
</dbReference>
<dbReference type="AlphaFoldDB" id="A0A2S6IBY7"/>
<evidence type="ECO:0000313" key="3">
    <source>
        <dbReference type="Proteomes" id="UP000239485"/>
    </source>
</evidence>
<reference evidence="2 3" key="1">
    <citation type="submission" date="2018-02" db="EMBL/GenBank/DDBJ databases">
        <title>Genomic Encyclopedia of Archaeal and Bacterial Type Strains, Phase II (KMG-II): from individual species to whole genera.</title>
        <authorList>
            <person name="Goeker M."/>
        </authorList>
    </citation>
    <scope>NUCLEOTIDE SEQUENCE [LARGE SCALE GENOMIC DNA]</scope>
    <source>
        <strain evidence="2 3">DSM 22857</strain>
    </source>
</reference>
<evidence type="ECO:0000313" key="2">
    <source>
        <dbReference type="EMBL" id="PPK90212.1"/>
    </source>
</evidence>
<evidence type="ECO:0000256" key="1">
    <source>
        <dbReference type="SAM" id="Phobius"/>
    </source>
</evidence>
<gene>
    <name evidence="2" type="ORF">CLV92_1258</name>
</gene>
<dbReference type="EMBL" id="PTJD01000025">
    <property type="protein sequence ID" value="PPK90212.1"/>
    <property type="molecule type" value="Genomic_DNA"/>
</dbReference>
<proteinExistence type="predicted"/>
<keyword evidence="3" id="KW-1185">Reference proteome</keyword>
<comment type="caution">
    <text evidence="2">The sequence shown here is derived from an EMBL/GenBank/DDBJ whole genome shotgun (WGS) entry which is preliminary data.</text>
</comment>
<name>A0A2S6IBY7_9ACTN</name>
<accession>A0A2S6IBY7</accession>
<keyword evidence="1" id="KW-0472">Membrane</keyword>
<feature type="transmembrane region" description="Helical" evidence="1">
    <location>
        <begin position="12"/>
        <end position="42"/>
    </location>
</feature>
<dbReference type="RefSeq" id="WP_104435879.1">
    <property type="nucleotide sequence ID" value="NZ_PTJD01000025.1"/>
</dbReference>